<evidence type="ECO:0000256" key="2">
    <source>
        <dbReference type="ARBA" id="ARBA00022670"/>
    </source>
</evidence>
<keyword evidence="7" id="KW-0732">Signal</keyword>
<feature type="signal peptide" evidence="7">
    <location>
        <begin position="1"/>
        <end position="18"/>
    </location>
</feature>
<dbReference type="PANTHER" id="PTHR12411">
    <property type="entry name" value="CYSTEINE PROTEASE FAMILY C1-RELATED"/>
    <property type="match status" value="1"/>
</dbReference>
<dbReference type="InterPro" id="IPR013201">
    <property type="entry name" value="Prot_inhib_I29"/>
</dbReference>
<dbReference type="InterPro" id="IPR025660">
    <property type="entry name" value="Pept_his_AS"/>
</dbReference>
<dbReference type="InterPro" id="IPR000169">
    <property type="entry name" value="Pept_cys_AS"/>
</dbReference>
<keyword evidence="5" id="KW-0865">Zymogen</keyword>
<evidence type="ECO:0000256" key="5">
    <source>
        <dbReference type="ARBA" id="ARBA00023145"/>
    </source>
</evidence>
<dbReference type="Pfam" id="PF08246">
    <property type="entry name" value="Inhibitor_I29"/>
    <property type="match status" value="1"/>
</dbReference>
<evidence type="ECO:0000259" key="9">
    <source>
        <dbReference type="SMART" id="SM00848"/>
    </source>
</evidence>
<keyword evidence="6" id="KW-1015">Disulfide bond</keyword>
<dbReference type="InterPro" id="IPR039417">
    <property type="entry name" value="Peptidase_C1A_papain-like"/>
</dbReference>
<dbReference type="Gene3D" id="3.90.70.10">
    <property type="entry name" value="Cysteine proteinases"/>
    <property type="match status" value="1"/>
</dbReference>
<evidence type="ECO:0000256" key="4">
    <source>
        <dbReference type="ARBA" id="ARBA00022807"/>
    </source>
</evidence>
<keyword evidence="3" id="KW-0378">Hydrolase</keyword>
<feature type="domain" description="Cathepsin propeptide inhibitor" evidence="9">
    <location>
        <begin position="32"/>
        <end position="88"/>
    </location>
</feature>
<dbReference type="AlphaFoldDB" id="A0A8S9YIG3"/>
<dbReference type="OrthoDB" id="387093at2759"/>
<dbReference type="PROSITE" id="PS00639">
    <property type="entry name" value="THIOL_PROTEASE_HIS"/>
    <property type="match status" value="1"/>
</dbReference>
<protein>
    <submittedName>
        <fullName evidence="10">Uncharacterized protein</fullName>
    </submittedName>
</protein>
<evidence type="ECO:0000256" key="3">
    <source>
        <dbReference type="ARBA" id="ARBA00022801"/>
    </source>
</evidence>
<accession>A0A8S9YIG3</accession>
<evidence type="ECO:0000313" key="11">
    <source>
        <dbReference type="Proteomes" id="UP000822476"/>
    </source>
</evidence>
<comment type="caution">
    <text evidence="10">The sequence shown here is derived from an EMBL/GenBank/DDBJ whole genome shotgun (WGS) entry which is preliminary data.</text>
</comment>
<reference evidence="10" key="1">
    <citation type="submission" date="2019-07" db="EMBL/GenBank/DDBJ databases">
        <title>Annotation for the trematode Paragonimus miyazaki's.</title>
        <authorList>
            <person name="Choi Y.-J."/>
        </authorList>
    </citation>
    <scope>NUCLEOTIDE SEQUENCE</scope>
    <source>
        <strain evidence="10">Japan</strain>
    </source>
</reference>
<sequence length="325" mass="36685">MRLSTVSCLVVVVGCAFAVSTVRVPDNARELYEQFKRDYGKVYANEDDQKRFAIFKDNLVRAQRYQEQEQGTAKYGVTKFSDLTPEEFEAKYLGLRIDKRVDRVQLNDLKAAPESVDWREKGAVGPVEDQGFCGSCWAFSVTANVEGQWFLKTGQLVSLSKQQLLDCDRKDHGCAGGYPPYTYEEIIRMGGLELESDYPYDGWVERCRMNSSDLFAKIDDSIFLGADEEKQAAWLAEHGPMSTCLNADYLHLYQYGIIHPSKDSCSPEVLTHAVLTVGYGTENGIPFWTVRNSWGTDWGEDGYFRIYRGDGTCGINQLTTSAIIH</sequence>
<dbReference type="GO" id="GO:0008234">
    <property type="term" value="F:cysteine-type peptidase activity"/>
    <property type="evidence" value="ECO:0007669"/>
    <property type="project" value="UniProtKB-KW"/>
</dbReference>
<dbReference type="SUPFAM" id="SSF54001">
    <property type="entry name" value="Cysteine proteinases"/>
    <property type="match status" value="1"/>
</dbReference>
<dbReference type="PROSITE" id="PS51257">
    <property type="entry name" value="PROKAR_LIPOPROTEIN"/>
    <property type="match status" value="1"/>
</dbReference>
<dbReference type="PRINTS" id="PR00705">
    <property type="entry name" value="PAPAIN"/>
</dbReference>
<name>A0A8S9YIG3_9TREM</name>
<dbReference type="PROSITE" id="PS00640">
    <property type="entry name" value="THIOL_PROTEASE_ASN"/>
    <property type="match status" value="1"/>
</dbReference>
<organism evidence="10 11">
    <name type="scientific">Paragonimus skrjabini miyazakii</name>
    <dbReference type="NCBI Taxonomy" id="59628"/>
    <lineage>
        <taxon>Eukaryota</taxon>
        <taxon>Metazoa</taxon>
        <taxon>Spiralia</taxon>
        <taxon>Lophotrochozoa</taxon>
        <taxon>Platyhelminthes</taxon>
        <taxon>Trematoda</taxon>
        <taxon>Digenea</taxon>
        <taxon>Plagiorchiida</taxon>
        <taxon>Troglotremata</taxon>
        <taxon>Troglotrematidae</taxon>
        <taxon>Paragonimus</taxon>
    </lineage>
</organism>
<evidence type="ECO:0000256" key="7">
    <source>
        <dbReference type="SAM" id="SignalP"/>
    </source>
</evidence>
<gene>
    <name evidence="10" type="ORF">EG68_12274</name>
</gene>
<dbReference type="Proteomes" id="UP000822476">
    <property type="component" value="Unassembled WGS sequence"/>
</dbReference>
<dbReference type="InterPro" id="IPR000668">
    <property type="entry name" value="Peptidase_C1A_C"/>
</dbReference>
<dbReference type="PROSITE" id="PS00139">
    <property type="entry name" value="THIOL_PROTEASE_CYS"/>
    <property type="match status" value="1"/>
</dbReference>
<evidence type="ECO:0000259" key="8">
    <source>
        <dbReference type="SMART" id="SM00645"/>
    </source>
</evidence>
<dbReference type="GO" id="GO:0006508">
    <property type="term" value="P:proteolysis"/>
    <property type="evidence" value="ECO:0007669"/>
    <property type="project" value="UniProtKB-KW"/>
</dbReference>
<feature type="domain" description="Peptidase C1A papain C-terminal" evidence="8">
    <location>
        <begin position="112"/>
        <end position="323"/>
    </location>
</feature>
<dbReference type="Pfam" id="PF00112">
    <property type="entry name" value="Peptidase_C1"/>
    <property type="match status" value="1"/>
</dbReference>
<comment type="similarity">
    <text evidence="1">Belongs to the peptidase C1 family.</text>
</comment>
<dbReference type="SMART" id="SM00645">
    <property type="entry name" value="Pept_C1"/>
    <property type="match status" value="1"/>
</dbReference>
<dbReference type="FunFam" id="3.90.70.10:FF:000103">
    <property type="entry name" value="Hypothetical LOC496748"/>
    <property type="match status" value="1"/>
</dbReference>
<dbReference type="EMBL" id="JTDE01010773">
    <property type="protein sequence ID" value="KAF7234267.1"/>
    <property type="molecule type" value="Genomic_DNA"/>
</dbReference>
<evidence type="ECO:0000256" key="1">
    <source>
        <dbReference type="ARBA" id="ARBA00008455"/>
    </source>
</evidence>
<evidence type="ECO:0000256" key="6">
    <source>
        <dbReference type="ARBA" id="ARBA00023157"/>
    </source>
</evidence>
<dbReference type="InterPro" id="IPR025661">
    <property type="entry name" value="Pept_asp_AS"/>
</dbReference>
<dbReference type="CDD" id="cd02248">
    <property type="entry name" value="Peptidase_C1A"/>
    <property type="match status" value="1"/>
</dbReference>
<dbReference type="InterPro" id="IPR013128">
    <property type="entry name" value="Peptidase_C1A"/>
</dbReference>
<dbReference type="InterPro" id="IPR038765">
    <property type="entry name" value="Papain-like_cys_pep_sf"/>
</dbReference>
<evidence type="ECO:0000313" key="10">
    <source>
        <dbReference type="EMBL" id="KAF7234267.1"/>
    </source>
</evidence>
<dbReference type="SMART" id="SM00848">
    <property type="entry name" value="Inhibitor_I29"/>
    <property type="match status" value="1"/>
</dbReference>
<proteinExistence type="inferred from homology"/>
<feature type="chain" id="PRO_5035844822" evidence="7">
    <location>
        <begin position="19"/>
        <end position="325"/>
    </location>
</feature>
<dbReference type="Gene3D" id="1.10.287.2250">
    <property type="match status" value="1"/>
</dbReference>
<keyword evidence="11" id="KW-1185">Reference proteome</keyword>
<keyword evidence="4" id="KW-0788">Thiol protease</keyword>
<keyword evidence="2" id="KW-0645">Protease</keyword>